<accession>A0A1W0E2B9</accession>
<evidence type="ECO:0000256" key="6">
    <source>
        <dbReference type="SAM" id="Coils"/>
    </source>
</evidence>
<keyword evidence="4 5" id="KW-0472">Membrane</keyword>
<feature type="transmembrane region" description="Helical" evidence="5">
    <location>
        <begin position="84"/>
        <end position="102"/>
    </location>
</feature>
<dbReference type="GO" id="GO:0006888">
    <property type="term" value="P:endoplasmic reticulum to Golgi vesicle-mediated transport"/>
    <property type="evidence" value="ECO:0007669"/>
    <property type="project" value="UniProtKB-UniRule"/>
</dbReference>
<keyword evidence="5" id="KW-0256">Endoplasmic reticulum</keyword>
<comment type="subcellular location">
    <subcellularLocation>
        <location evidence="5">Endoplasmic reticulum membrane</location>
        <topology evidence="5">Multi-pass membrane protein</topology>
    </subcellularLocation>
    <subcellularLocation>
        <location evidence="1">Membrane</location>
        <topology evidence="1">Multi-pass membrane protein</topology>
    </subcellularLocation>
</comment>
<sequence length="196" mass="23537">MEVQTTVIHVVLGINLLMNVILLFPWFDNVKRWFIQFYAYNMVFKTIRHIFNIFYVMIGVLLVDSAYKMNITESKLLEYQSQRNMYLCAFAIFLYFNLRRLVTILDKNFSSAKDNTYIIKQHKNAEDFLKSVVDKYNAEQEKNKQLEDKIKKLCKKVETQIEEISQIDQNKKAYLRLKDKYEELLAKFVKETKKNK</sequence>
<dbReference type="EMBL" id="MNPJ01000045">
    <property type="protein sequence ID" value="OQS53371.1"/>
    <property type="molecule type" value="Genomic_DNA"/>
</dbReference>
<keyword evidence="5" id="KW-0653">Protein transport</keyword>
<dbReference type="VEuPathDB" id="MicrosporidiaDB:EHP00_1908"/>
<organism evidence="8 9">
    <name type="scientific">Ecytonucleospora hepatopenaei</name>
    <dbReference type="NCBI Taxonomy" id="646526"/>
    <lineage>
        <taxon>Eukaryota</taxon>
        <taxon>Fungi</taxon>
        <taxon>Fungi incertae sedis</taxon>
        <taxon>Microsporidia</taxon>
        <taxon>Enterocytozoonidae</taxon>
        <taxon>Ecytonucleospora</taxon>
    </lineage>
</organism>
<keyword evidence="2 5" id="KW-0812">Transmembrane</keyword>
<feature type="transmembrane region" description="Helical" evidence="5">
    <location>
        <begin position="47"/>
        <end position="63"/>
    </location>
</feature>
<dbReference type="InterPro" id="IPR008417">
    <property type="entry name" value="BAP29/BAP31"/>
</dbReference>
<dbReference type="GO" id="GO:0005789">
    <property type="term" value="C:endoplasmic reticulum membrane"/>
    <property type="evidence" value="ECO:0007669"/>
    <property type="project" value="UniProtKB-SubCell"/>
</dbReference>
<feature type="domain" description="BAP29/BAP31 transmembrane" evidence="7">
    <location>
        <begin position="1"/>
        <end position="72"/>
    </location>
</feature>
<dbReference type="Proteomes" id="UP000192758">
    <property type="component" value="Unassembled WGS sequence"/>
</dbReference>
<name>A0A1W0E2B9_9MICR</name>
<keyword evidence="5" id="KW-0931">ER-Golgi transport</keyword>
<dbReference type="STRING" id="646526.A0A1W0E2B9"/>
<evidence type="ECO:0000256" key="2">
    <source>
        <dbReference type="ARBA" id="ARBA00022692"/>
    </source>
</evidence>
<keyword evidence="6" id="KW-0175">Coiled coil</keyword>
<dbReference type="OrthoDB" id="435607at2759"/>
<keyword evidence="9" id="KW-1185">Reference proteome</keyword>
<evidence type="ECO:0000256" key="3">
    <source>
        <dbReference type="ARBA" id="ARBA00022989"/>
    </source>
</evidence>
<dbReference type="GO" id="GO:0070973">
    <property type="term" value="P:protein localization to endoplasmic reticulum exit site"/>
    <property type="evidence" value="ECO:0007669"/>
    <property type="project" value="UniProtKB-UniRule"/>
</dbReference>
<proteinExistence type="inferred from homology"/>
<keyword evidence="3 5" id="KW-1133">Transmembrane helix</keyword>
<evidence type="ECO:0000259" key="7">
    <source>
        <dbReference type="Pfam" id="PF05529"/>
    </source>
</evidence>
<feature type="coiled-coil region" evidence="6">
    <location>
        <begin position="129"/>
        <end position="187"/>
    </location>
</feature>
<evidence type="ECO:0000313" key="8">
    <source>
        <dbReference type="EMBL" id="OQS53371.1"/>
    </source>
</evidence>
<comment type="caution">
    <text evidence="8">The sequence shown here is derived from an EMBL/GenBank/DDBJ whole genome shotgun (WGS) entry which is preliminary data.</text>
</comment>
<dbReference type="AlphaFoldDB" id="A0A1W0E2B9"/>
<dbReference type="GO" id="GO:0006886">
    <property type="term" value="P:intracellular protein transport"/>
    <property type="evidence" value="ECO:0007669"/>
    <property type="project" value="UniProtKB-UniRule"/>
</dbReference>
<protein>
    <recommendedName>
        <fullName evidence="5">Endoplasmic reticulum transmembrane protein</fullName>
    </recommendedName>
</protein>
<dbReference type="PANTHER" id="PTHR12701:SF20">
    <property type="entry name" value="ENDOPLASMIC RETICULUM TRANSMEMBRANE PROTEIN"/>
    <property type="match status" value="1"/>
</dbReference>
<evidence type="ECO:0000256" key="5">
    <source>
        <dbReference type="RuleBase" id="RU367026"/>
    </source>
</evidence>
<comment type="similarity">
    <text evidence="5">Belongs to the BCAP29/BCAP31 family.</text>
</comment>
<evidence type="ECO:0000256" key="4">
    <source>
        <dbReference type="ARBA" id="ARBA00023136"/>
    </source>
</evidence>
<evidence type="ECO:0000256" key="1">
    <source>
        <dbReference type="ARBA" id="ARBA00004141"/>
    </source>
</evidence>
<reference evidence="8 9" key="1">
    <citation type="journal article" date="2017" name="Environ. Microbiol.">
        <title>Decay of the glycolytic pathway and adaptation to intranuclear parasitism within Enterocytozoonidae microsporidia.</title>
        <authorList>
            <person name="Wiredu Boakye D."/>
            <person name="Jaroenlak P."/>
            <person name="Prachumwat A."/>
            <person name="Williams T.A."/>
            <person name="Bateman K.S."/>
            <person name="Itsathitphaisarn O."/>
            <person name="Sritunyalucksana K."/>
            <person name="Paszkiewicz K.H."/>
            <person name="Moore K.A."/>
            <person name="Stentiford G.D."/>
            <person name="Williams B.A."/>
        </authorList>
    </citation>
    <scope>NUCLEOTIDE SEQUENCE [LARGE SCALE GENOMIC DNA]</scope>
    <source>
        <strain evidence="8 9">TH1</strain>
    </source>
</reference>
<comment type="function">
    <text evidence="5">May play a role in anterograde transport of membrane proteins from the endoplasmic reticulum to the Golgi.</text>
</comment>
<feature type="transmembrane region" description="Helical" evidence="5">
    <location>
        <begin position="7"/>
        <end position="27"/>
    </location>
</feature>
<feature type="domain" description="BAP29/BAP31 transmembrane" evidence="7">
    <location>
        <begin position="76"/>
        <end position="113"/>
    </location>
</feature>
<keyword evidence="5" id="KW-0813">Transport</keyword>
<dbReference type="Pfam" id="PF05529">
    <property type="entry name" value="Bap31"/>
    <property type="match status" value="2"/>
</dbReference>
<gene>
    <name evidence="8" type="ORF">EHP00_1908</name>
</gene>
<dbReference type="PANTHER" id="PTHR12701">
    <property type="entry name" value="BCR-ASSOCIATED PROTEIN, BAP"/>
    <property type="match status" value="1"/>
</dbReference>
<evidence type="ECO:0000313" key="9">
    <source>
        <dbReference type="Proteomes" id="UP000192758"/>
    </source>
</evidence>
<dbReference type="InterPro" id="IPR040463">
    <property type="entry name" value="BAP29/BAP31_N"/>
</dbReference>